<keyword evidence="6" id="KW-1133">Transmembrane helix</keyword>
<dbReference type="Pfam" id="PF12260">
    <property type="entry name" value="PIP49_C"/>
    <property type="match status" value="1"/>
</dbReference>
<dbReference type="InterPro" id="IPR022049">
    <property type="entry name" value="FAM69_kinase_dom"/>
</dbReference>
<dbReference type="EMBL" id="BMAO01014367">
    <property type="protein sequence ID" value="GFQ94504.1"/>
    <property type="molecule type" value="Genomic_DNA"/>
</dbReference>
<evidence type="ECO:0000256" key="1">
    <source>
        <dbReference type="ARBA" id="ARBA00004648"/>
    </source>
</evidence>
<keyword evidence="4" id="KW-0256">Endoplasmic reticulum</keyword>
<evidence type="ECO:0000256" key="3">
    <source>
        <dbReference type="ARBA" id="ARBA00022692"/>
    </source>
</evidence>
<dbReference type="Pfam" id="PF14875">
    <property type="entry name" value="PIP49_N"/>
    <property type="match status" value="1"/>
</dbReference>
<feature type="domain" description="FAM69 N-terminal" evidence="10">
    <location>
        <begin position="16"/>
        <end position="114"/>
    </location>
</feature>
<dbReference type="InterPro" id="IPR011009">
    <property type="entry name" value="Kinase-like_dom_sf"/>
</dbReference>
<evidence type="ECO:0008006" key="13">
    <source>
        <dbReference type="Google" id="ProtNLM"/>
    </source>
</evidence>
<keyword evidence="3" id="KW-0812">Transmembrane</keyword>
<keyword evidence="12" id="KW-1185">Reference proteome</keyword>
<evidence type="ECO:0000313" key="12">
    <source>
        <dbReference type="Proteomes" id="UP000887116"/>
    </source>
</evidence>
<dbReference type="InterPro" id="IPR029244">
    <property type="entry name" value="FAM69_N"/>
</dbReference>
<comment type="subcellular location">
    <subcellularLocation>
        <location evidence="1">Endoplasmic reticulum membrane</location>
        <topology evidence="1">Single-pass type II membrane protein</topology>
    </subcellularLocation>
</comment>
<protein>
    <recommendedName>
        <fullName evidence="13">Protein FAM69C</fullName>
    </recommendedName>
</protein>
<dbReference type="PANTHER" id="PTHR21093:SF2">
    <property type="entry name" value="DIVERGENT PROTEIN KINASE DOMAIN 1C"/>
    <property type="match status" value="1"/>
</dbReference>
<dbReference type="PANTHER" id="PTHR21093">
    <property type="entry name" value="DIVERGENT PROTEIN KINASE DOMAIN 1C-RELATED"/>
    <property type="match status" value="1"/>
</dbReference>
<gene>
    <name evidence="11" type="ORF">TNCT_241191</name>
</gene>
<dbReference type="Proteomes" id="UP000887116">
    <property type="component" value="Unassembled WGS sequence"/>
</dbReference>
<keyword evidence="7" id="KW-0472">Membrane</keyword>
<reference evidence="11" key="1">
    <citation type="submission" date="2020-07" db="EMBL/GenBank/DDBJ databases">
        <title>Multicomponent nature underlies the extraordinary mechanical properties of spider dragline silk.</title>
        <authorList>
            <person name="Kono N."/>
            <person name="Nakamura H."/>
            <person name="Mori M."/>
            <person name="Yoshida Y."/>
            <person name="Ohtoshi R."/>
            <person name="Malay A.D."/>
            <person name="Moran D.A.P."/>
            <person name="Tomita M."/>
            <person name="Numata K."/>
            <person name="Arakawa K."/>
        </authorList>
    </citation>
    <scope>NUCLEOTIDE SEQUENCE</scope>
</reference>
<evidence type="ECO:0000313" key="11">
    <source>
        <dbReference type="EMBL" id="GFQ94504.1"/>
    </source>
</evidence>
<dbReference type="SUPFAM" id="SSF56112">
    <property type="entry name" value="Protein kinase-like (PK-like)"/>
    <property type="match status" value="1"/>
</dbReference>
<dbReference type="AlphaFoldDB" id="A0A8X6L2X7"/>
<dbReference type="OrthoDB" id="8543887at2759"/>
<comment type="similarity">
    <text evidence="2">Belongs to the DIPK family.</text>
</comment>
<name>A0A8X6L2X7_TRICU</name>
<keyword evidence="8" id="KW-1015">Disulfide bond</keyword>
<accession>A0A8X6L2X7</accession>
<keyword evidence="5" id="KW-0735">Signal-anchor</keyword>
<evidence type="ECO:0000256" key="4">
    <source>
        <dbReference type="ARBA" id="ARBA00022824"/>
    </source>
</evidence>
<feature type="domain" description="FAM69 protein-kinase" evidence="9">
    <location>
        <begin position="151"/>
        <end position="343"/>
    </location>
</feature>
<evidence type="ECO:0000259" key="9">
    <source>
        <dbReference type="Pfam" id="PF12260"/>
    </source>
</evidence>
<evidence type="ECO:0000256" key="7">
    <source>
        <dbReference type="ARBA" id="ARBA00023136"/>
    </source>
</evidence>
<comment type="caution">
    <text evidence="11">The sequence shown here is derived from an EMBL/GenBank/DDBJ whole genome shotgun (WGS) entry which is preliminary data.</text>
</comment>
<evidence type="ECO:0000259" key="10">
    <source>
        <dbReference type="Pfam" id="PF14875"/>
    </source>
</evidence>
<evidence type="ECO:0000256" key="5">
    <source>
        <dbReference type="ARBA" id="ARBA00022968"/>
    </source>
</evidence>
<evidence type="ECO:0000256" key="6">
    <source>
        <dbReference type="ARBA" id="ARBA00022989"/>
    </source>
</evidence>
<evidence type="ECO:0000256" key="2">
    <source>
        <dbReference type="ARBA" id="ARBA00006338"/>
    </source>
</evidence>
<sequence>MSLSKCSFLEVENAVYTICDKYQNREALGNLCADLCELNNLKPNSCLPNHLGKDVVFQATYFDNDVVMKSSKLNSEDFEQVYYTNEDGVKVHPSINIFYSMIANTVQSELDVNITSLNNKSLDVLTKLWTRNMKNFPHLPAAVQNAAMNNIWFLVQQNEYLLMKYYEDLNIFPKVIGTCGPFYVVEFIQPLNNYFILFYPSWEEDFTKRAELAVKLLNFLEETEKHFPFLHFCDIKVGHFGLDKNGDVKLLDMDMVFFEESLIKNINAIQNCTKSQDCHFIDCQSSCDTISKRCEAKVLDNNFQRVCRNILAGRLVQSYFGLLSSPPYSIYKELSDLLKKCSETLDDKSAHIVASQLKHLLVSFIQEGS</sequence>
<organism evidence="11 12">
    <name type="scientific">Trichonephila clavata</name>
    <name type="common">Joro spider</name>
    <name type="synonym">Nephila clavata</name>
    <dbReference type="NCBI Taxonomy" id="2740835"/>
    <lineage>
        <taxon>Eukaryota</taxon>
        <taxon>Metazoa</taxon>
        <taxon>Ecdysozoa</taxon>
        <taxon>Arthropoda</taxon>
        <taxon>Chelicerata</taxon>
        <taxon>Arachnida</taxon>
        <taxon>Araneae</taxon>
        <taxon>Araneomorphae</taxon>
        <taxon>Entelegynae</taxon>
        <taxon>Araneoidea</taxon>
        <taxon>Nephilidae</taxon>
        <taxon>Trichonephila</taxon>
    </lineage>
</organism>
<proteinExistence type="inferred from homology"/>
<dbReference type="GO" id="GO:0005789">
    <property type="term" value="C:endoplasmic reticulum membrane"/>
    <property type="evidence" value="ECO:0007669"/>
    <property type="project" value="UniProtKB-SubCell"/>
</dbReference>
<evidence type="ECO:0000256" key="8">
    <source>
        <dbReference type="ARBA" id="ARBA00023157"/>
    </source>
</evidence>